<dbReference type="InterPro" id="IPR028994">
    <property type="entry name" value="Integrin_alpha_N"/>
</dbReference>
<dbReference type="EMBL" id="UINC01191404">
    <property type="protein sequence ID" value="SVE06036.1"/>
    <property type="molecule type" value="Genomic_DNA"/>
</dbReference>
<gene>
    <name evidence="2" type="ORF">METZ01_LOCUS458890</name>
</gene>
<accession>A0A383ADS8</accession>
<feature type="non-terminal residue" evidence="2">
    <location>
        <position position="194"/>
    </location>
</feature>
<dbReference type="InterPro" id="IPR013517">
    <property type="entry name" value="FG-GAP"/>
</dbReference>
<proteinExistence type="predicted"/>
<name>A0A383ADS8_9ZZZZ</name>
<evidence type="ECO:0000313" key="2">
    <source>
        <dbReference type="EMBL" id="SVE06036.1"/>
    </source>
</evidence>
<organism evidence="2">
    <name type="scientific">marine metagenome</name>
    <dbReference type="NCBI Taxonomy" id="408172"/>
    <lineage>
        <taxon>unclassified sequences</taxon>
        <taxon>metagenomes</taxon>
        <taxon>ecological metagenomes</taxon>
    </lineage>
</organism>
<evidence type="ECO:0008006" key="3">
    <source>
        <dbReference type="Google" id="ProtNLM"/>
    </source>
</evidence>
<keyword evidence="1" id="KW-0732">Signal</keyword>
<evidence type="ECO:0000256" key="1">
    <source>
        <dbReference type="ARBA" id="ARBA00022729"/>
    </source>
</evidence>
<sequence length="194" mass="21820">MREEKMPLKFKKSLISKETYETAAAFDVDGDGIPDIVSGGWWYKGPDFEERHKVCEVRSEGEYYDDFSTIPMDINGNGRMDFVTGGWFGCNLRWHENPGNLNREWSGHIIAECGNVETTRVWDVDGDGQLEIVPNTPPTPLVVYKLIQDENGKGTGEFTAHKIYDKRQGHGLGFGDITGNGRGDFILQNGWLEA</sequence>
<protein>
    <recommendedName>
        <fullName evidence="3">VCBS repeat-containing protein</fullName>
    </recommendedName>
</protein>
<dbReference type="AlphaFoldDB" id="A0A383ADS8"/>
<dbReference type="SUPFAM" id="SSF69318">
    <property type="entry name" value="Integrin alpha N-terminal domain"/>
    <property type="match status" value="1"/>
</dbReference>
<dbReference type="Pfam" id="PF13517">
    <property type="entry name" value="FG-GAP_3"/>
    <property type="match status" value="1"/>
</dbReference>
<reference evidence="2" key="1">
    <citation type="submission" date="2018-05" db="EMBL/GenBank/DDBJ databases">
        <authorList>
            <person name="Lanie J.A."/>
            <person name="Ng W.-L."/>
            <person name="Kazmierczak K.M."/>
            <person name="Andrzejewski T.M."/>
            <person name="Davidsen T.M."/>
            <person name="Wayne K.J."/>
            <person name="Tettelin H."/>
            <person name="Glass J.I."/>
            <person name="Rusch D."/>
            <person name="Podicherti R."/>
            <person name="Tsui H.-C.T."/>
            <person name="Winkler M.E."/>
        </authorList>
    </citation>
    <scope>NUCLEOTIDE SEQUENCE</scope>
</reference>